<protein>
    <submittedName>
        <fullName evidence="1">Uncharacterized protein</fullName>
    </submittedName>
</protein>
<dbReference type="EMBL" id="BNJG01000001">
    <property type="protein sequence ID" value="GHO54171.1"/>
    <property type="molecule type" value="Genomic_DNA"/>
</dbReference>
<keyword evidence="2" id="KW-1185">Reference proteome</keyword>
<dbReference type="Proteomes" id="UP000654345">
    <property type="component" value="Unassembled WGS sequence"/>
</dbReference>
<organism evidence="1 2">
    <name type="scientific">Ktedonobacter robiniae</name>
    <dbReference type="NCBI Taxonomy" id="2778365"/>
    <lineage>
        <taxon>Bacteria</taxon>
        <taxon>Bacillati</taxon>
        <taxon>Chloroflexota</taxon>
        <taxon>Ktedonobacteria</taxon>
        <taxon>Ktedonobacterales</taxon>
        <taxon>Ktedonobacteraceae</taxon>
        <taxon>Ktedonobacter</taxon>
    </lineage>
</organism>
<evidence type="ECO:0000313" key="2">
    <source>
        <dbReference type="Proteomes" id="UP000654345"/>
    </source>
</evidence>
<gene>
    <name evidence="1" type="ORF">KSB_26460</name>
</gene>
<evidence type="ECO:0000313" key="1">
    <source>
        <dbReference type="EMBL" id="GHO54171.1"/>
    </source>
</evidence>
<proteinExistence type="predicted"/>
<name>A0ABQ3UN73_9CHLR</name>
<accession>A0ABQ3UN73</accession>
<comment type="caution">
    <text evidence="1">The sequence shown here is derived from an EMBL/GenBank/DDBJ whole genome shotgun (WGS) entry which is preliminary data.</text>
</comment>
<reference evidence="1 2" key="1">
    <citation type="journal article" date="2021" name="Int. J. Syst. Evol. Microbiol.">
        <title>Reticulibacter mediterranei gen. nov., sp. nov., within the new family Reticulibacteraceae fam. nov., and Ktedonospora formicarum gen. nov., sp. nov., Ktedonobacter robiniae sp. nov., Dictyobacter formicarum sp. nov. and Dictyobacter arantiisoli sp. nov., belonging to the class Ktedonobacteria.</title>
        <authorList>
            <person name="Yabe S."/>
            <person name="Zheng Y."/>
            <person name="Wang C.M."/>
            <person name="Sakai Y."/>
            <person name="Abe K."/>
            <person name="Yokota A."/>
            <person name="Donadio S."/>
            <person name="Cavaletti L."/>
            <person name="Monciardini P."/>
        </authorList>
    </citation>
    <scope>NUCLEOTIDE SEQUENCE [LARGE SCALE GENOMIC DNA]</scope>
    <source>
        <strain evidence="1 2">SOSP1-30</strain>
    </source>
</reference>
<sequence length="115" mass="12633">MSPLIRVQDHALIVDDIGVVAASLAKAATAEDGKLLLFRPAFGLGCRAAKECLEFLGWHSEIEDKDFKKLVFGEFIYRQAGQELLHEIGLRLPRAGGYLGKGKKCSRISSSISMR</sequence>